<keyword evidence="2" id="KW-1185">Reference proteome</keyword>
<dbReference type="Proteomes" id="UP000659172">
    <property type="component" value="Unassembled WGS sequence"/>
</dbReference>
<dbReference type="Pfam" id="PF02924">
    <property type="entry name" value="HDPD"/>
    <property type="match status" value="1"/>
</dbReference>
<dbReference type="EMBL" id="JABXYK010000006">
    <property type="protein sequence ID" value="NVP56082.1"/>
    <property type="molecule type" value="Genomic_DNA"/>
</dbReference>
<name>A0ABX2QE79_9HYPH</name>
<evidence type="ECO:0000313" key="2">
    <source>
        <dbReference type="Proteomes" id="UP000659172"/>
    </source>
</evidence>
<proteinExistence type="predicted"/>
<evidence type="ECO:0000313" key="1">
    <source>
        <dbReference type="EMBL" id="NVP56082.1"/>
    </source>
</evidence>
<reference evidence="1 2" key="1">
    <citation type="submission" date="2020-06" db="EMBL/GenBank/DDBJ databases">
        <title>Rhizobium sp.nov. isolated from the tomato plant.</title>
        <authorList>
            <person name="Thin K.K."/>
            <person name="Zhang X."/>
            <person name="He S."/>
        </authorList>
    </citation>
    <scope>NUCLEOTIDE SEQUENCE [LARGE SCALE GENOMIC DNA]</scope>
    <source>
        <strain evidence="1 2">DBTS2</strain>
    </source>
</reference>
<dbReference type="Gene3D" id="2.40.300.10">
    <property type="entry name" value="Head decoration protein D"/>
    <property type="match status" value="1"/>
</dbReference>
<dbReference type="RefSeq" id="WP_176950049.1">
    <property type="nucleotide sequence ID" value="NZ_JABXYK010000006.1"/>
</dbReference>
<sequence length="126" mass="12967">METFTESARPLAFLLSEANGLLSRDTVTIASGAGKLEAGTALGQVTASKKYVASPHAEVAGNEGAETAIAVLAYPVDATAADVEAVVVNKDAEAKAPMLVFHASVNDATKRNAKLTQLRSVGIKAR</sequence>
<accession>A0ABX2QE79</accession>
<dbReference type="InterPro" id="IPR004195">
    <property type="entry name" value="Head_decoration_D"/>
</dbReference>
<gene>
    <name evidence="1" type="ORF">HV823_12550</name>
</gene>
<protein>
    <submittedName>
        <fullName evidence="1">Head decoration protein</fullName>
    </submittedName>
</protein>
<organism evidence="1 2">
    <name type="scientific">Mycoplana rhizolycopersici</name>
    <dbReference type="NCBI Taxonomy" id="2746702"/>
    <lineage>
        <taxon>Bacteria</taxon>
        <taxon>Pseudomonadati</taxon>
        <taxon>Pseudomonadota</taxon>
        <taxon>Alphaproteobacteria</taxon>
        <taxon>Hyphomicrobiales</taxon>
        <taxon>Rhizobiaceae</taxon>
        <taxon>Mycoplana</taxon>
    </lineage>
</organism>
<comment type="caution">
    <text evidence="1">The sequence shown here is derived from an EMBL/GenBank/DDBJ whole genome shotgun (WGS) entry which is preliminary data.</text>
</comment>